<keyword evidence="7" id="KW-1185">Reference proteome</keyword>
<sequence length="438" mass="48226">MMDDESDVIMPYANKKRKIPHSSLLTPHFDIGQYPMLIVGAGAAGLAAAITAARRGMQVTLLEQNKEPGKKILVSGNGRCNIANHHPEPHRFHSNDPDFLRKALKGFDAERISGFLQSLGLEVEEEEEGKLFPMGRQAASVVKLLTRECQRLGVKLVTDCHVEEIIKEKEGFLIKSSCGIFRDISLLLAGGAPAAPQLGGSNRGMLMAQSLGHRLIPPRPALVALESEEAWPKKAAGVKVRARVRLAASGQTVKEKDGDLLFTDYGVSGLAVLDLSREASLRLAEWEPCDLLIDLLPQWSKERLTAFLTKRIDPHRRLPIDLWLEGVLHRKLVPIILEKSGLKLSDESQLNRKSIGRLVYAVKNLKLAVTQTRDFRYAEVATGGIDVTQVDPETMESRLVPGLYFAGEILNVDGDRGGFNFHWAWTSGIRAGISIDDG</sequence>
<dbReference type="AlphaFoldDB" id="E6X3L7"/>
<protein>
    <submittedName>
        <fullName evidence="6">HI0933 family protein</fullName>
    </submittedName>
</protein>
<dbReference type="Pfam" id="PF22780">
    <property type="entry name" value="HI0933_like_1st"/>
    <property type="match status" value="1"/>
</dbReference>
<dbReference type="PANTHER" id="PTHR42887">
    <property type="entry name" value="OS12G0638800 PROTEIN"/>
    <property type="match status" value="1"/>
</dbReference>
<evidence type="ECO:0000259" key="5">
    <source>
        <dbReference type="Pfam" id="PF22780"/>
    </source>
</evidence>
<keyword evidence="2" id="KW-0285">Flavoprotein</keyword>
<dbReference type="KEGG" id="nsa:Nitsa_2115"/>
<reference evidence="7" key="2">
    <citation type="submission" date="2011-01" db="EMBL/GenBank/DDBJ databases">
        <title>The complete genome of Nitratifractor salsuginis DSM 16511.</title>
        <authorList>
            <consortium name="US DOE Joint Genome Institute (JGI-PGF)"/>
            <person name="Lucas S."/>
            <person name="Copeland A."/>
            <person name="Lapidus A."/>
            <person name="Bruce D."/>
            <person name="Goodwin L."/>
            <person name="Pitluck S."/>
            <person name="Kyrpides N."/>
            <person name="Mavromatis K."/>
            <person name="Ivanova N."/>
            <person name="Mikhailova N."/>
            <person name="Zeytun A."/>
            <person name="Detter J.C."/>
            <person name="Tapia R."/>
            <person name="Han C."/>
            <person name="Land M."/>
            <person name="Hauser L."/>
            <person name="Markowitz V."/>
            <person name="Cheng J.-F."/>
            <person name="Hugenholtz P."/>
            <person name="Woyke T."/>
            <person name="Wu D."/>
            <person name="Tindall B."/>
            <person name="Schuetze A."/>
            <person name="Brambilla E."/>
            <person name="Klenk H.-P."/>
            <person name="Eisen J.A."/>
        </authorList>
    </citation>
    <scope>NUCLEOTIDE SEQUENCE [LARGE SCALE GENOMIC DNA]</scope>
    <source>
        <strain evidence="7">DSM 16511 / JCM 12458 / E9I37-1</strain>
    </source>
</reference>
<evidence type="ECO:0000256" key="1">
    <source>
        <dbReference type="ARBA" id="ARBA00001974"/>
    </source>
</evidence>
<dbReference type="Gene3D" id="2.40.30.10">
    <property type="entry name" value="Translation factors"/>
    <property type="match status" value="1"/>
</dbReference>
<dbReference type="InterPro" id="IPR023166">
    <property type="entry name" value="BaiN-like_dom_sf"/>
</dbReference>
<dbReference type="STRING" id="749222.Nitsa_2115"/>
<proteinExistence type="predicted"/>
<dbReference type="InterPro" id="IPR057661">
    <property type="entry name" value="RsdA/BaiN/AoA(So)_Rossmann"/>
</dbReference>
<dbReference type="PRINTS" id="PR00368">
    <property type="entry name" value="FADPNR"/>
</dbReference>
<keyword evidence="3" id="KW-0274">FAD</keyword>
<evidence type="ECO:0000313" key="6">
    <source>
        <dbReference type="EMBL" id="ADV47356.1"/>
    </source>
</evidence>
<evidence type="ECO:0000256" key="2">
    <source>
        <dbReference type="ARBA" id="ARBA00022630"/>
    </source>
</evidence>
<feature type="domain" description="RsdA/BaiN/AoA(So)-like Rossmann fold-like" evidence="4">
    <location>
        <begin position="36"/>
        <end position="432"/>
    </location>
</feature>
<evidence type="ECO:0000259" key="4">
    <source>
        <dbReference type="Pfam" id="PF03486"/>
    </source>
</evidence>
<dbReference type="NCBIfam" id="TIGR00275">
    <property type="entry name" value="aminoacetone oxidase family FAD-binding enzyme"/>
    <property type="match status" value="1"/>
</dbReference>
<feature type="domain" description="RsdA/BaiN/AoA(So)-like insert" evidence="5">
    <location>
        <begin position="219"/>
        <end position="380"/>
    </location>
</feature>
<dbReference type="Pfam" id="PF03486">
    <property type="entry name" value="HI0933_like"/>
    <property type="match status" value="1"/>
</dbReference>
<dbReference type="InterPro" id="IPR004792">
    <property type="entry name" value="BaiN-like"/>
</dbReference>
<dbReference type="PRINTS" id="PR00411">
    <property type="entry name" value="PNDRDTASEI"/>
</dbReference>
<dbReference type="InterPro" id="IPR036188">
    <property type="entry name" value="FAD/NAD-bd_sf"/>
</dbReference>
<dbReference type="InterPro" id="IPR055178">
    <property type="entry name" value="RsdA/BaiN/AoA(So)-like_dom"/>
</dbReference>
<dbReference type="eggNOG" id="COG2081">
    <property type="taxonomic scope" value="Bacteria"/>
</dbReference>
<name>E6X3L7_NITSE</name>
<dbReference type="PANTHER" id="PTHR42887:SF2">
    <property type="entry name" value="OS12G0638800 PROTEIN"/>
    <property type="match status" value="1"/>
</dbReference>
<dbReference type="Gene3D" id="1.10.8.260">
    <property type="entry name" value="HI0933 insert domain-like"/>
    <property type="match status" value="1"/>
</dbReference>
<comment type="cofactor">
    <cofactor evidence="1">
        <name>FAD</name>
        <dbReference type="ChEBI" id="CHEBI:57692"/>
    </cofactor>
</comment>
<dbReference type="HOGENOM" id="CLU_025174_3_1_7"/>
<evidence type="ECO:0000256" key="3">
    <source>
        <dbReference type="ARBA" id="ARBA00022827"/>
    </source>
</evidence>
<dbReference type="SUPFAM" id="SSF51905">
    <property type="entry name" value="FAD/NAD(P)-binding domain"/>
    <property type="match status" value="1"/>
</dbReference>
<dbReference type="EMBL" id="CP002452">
    <property type="protein sequence ID" value="ADV47356.1"/>
    <property type="molecule type" value="Genomic_DNA"/>
</dbReference>
<accession>E6X3L7</accession>
<dbReference type="Proteomes" id="UP000008633">
    <property type="component" value="Chromosome"/>
</dbReference>
<organism evidence="6 7">
    <name type="scientific">Nitratifractor salsuginis (strain DSM 16511 / JCM 12458 / E9I37-1)</name>
    <dbReference type="NCBI Taxonomy" id="749222"/>
    <lineage>
        <taxon>Bacteria</taxon>
        <taxon>Pseudomonadati</taxon>
        <taxon>Campylobacterota</taxon>
        <taxon>Epsilonproteobacteria</taxon>
        <taxon>Campylobacterales</taxon>
        <taxon>Sulfurovaceae</taxon>
        <taxon>Nitratifractor</taxon>
    </lineage>
</organism>
<reference evidence="6 7" key="1">
    <citation type="journal article" date="2011" name="Stand. Genomic Sci.">
        <title>Complete genome sequence of Nitratifractor salsuginis type strain (E9I37-1).</title>
        <authorList>
            <person name="Anderson I."/>
            <person name="Sikorski J."/>
            <person name="Zeytun A."/>
            <person name="Nolan M."/>
            <person name="Lapidus A."/>
            <person name="Lucas S."/>
            <person name="Hammon N."/>
            <person name="Deshpande S."/>
            <person name="Cheng J.F."/>
            <person name="Tapia R."/>
            <person name="Han C."/>
            <person name="Goodwin L."/>
            <person name="Pitluck S."/>
            <person name="Liolios K."/>
            <person name="Pagani I."/>
            <person name="Ivanova N."/>
            <person name="Huntemann M."/>
            <person name="Mavromatis K."/>
            <person name="Ovchinikova G."/>
            <person name="Pati A."/>
            <person name="Chen A."/>
            <person name="Palaniappan K."/>
            <person name="Land M."/>
            <person name="Hauser L."/>
            <person name="Brambilla E.M."/>
            <person name="Ngatchou-Djao O.D."/>
            <person name="Rohde M."/>
            <person name="Tindall B.J."/>
            <person name="Goker M."/>
            <person name="Detter J.C."/>
            <person name="Woyke T."/>
            <person name="Bristow J."/>
            <person name="Eisen J.A."/>
            <person name="Markowitz V."/>
            <person name="Hugenholtz P."/>
            <person name="Klenk H.P."/>
            <person name="Kyrpides N.C."/>
        </authorList>
    </citation>
    <scope>NUCLEOTIDE SEQUENCE [LARGE SCALE GENOMIC DNA]</scope>
    <source>
        <strain evidence="7">DSM 16511 / JCM 12458 / E9I37-1</strain>
    </source>
</reference>
<gene>
    <name evidence="6" type="ordered locus">Nitsa_2115</name>
</gene>
<evidence type="ECO:0000313" key="7">
    <source>
        <dbReference type="Proteomes" id="UP000008633"/>
    </source>
</evidence>
<dbReference type="Gene3D" id="3.50.50.60">
    <property type="entry name" value="FAD/NAD(P)-binding domain"/>
    <property type="match status" value="1"/>
</dbReference>
<dbReference type="SUPFAM" id="SSF160996">
    <property type="entry name" value="HI0933 insert domain-like"/>
    <property type="match status" value="1"/>
</dbReference>